<dbReference type="CDD" id="cd04301">
    <property type="entry name" value="NAT_SF"/>
    <property type="match status" value="1"/>
</dbReference>
<evidence type="ECO:0000259" key="1">
    <source>
        <dbReference type="PROSITE" id="PS51186"/>
    </source>
</evidence>
<dbReference type="SUPFAM" id="SSF55729">
    <property type="entry name" value="Acyl-CoA N-acyltransferases (Nat)"/>
    <property type="match status" value="1"/>
</dbReference>
<accession>A0ABU5C531</accession>
<dbReference type="PROSITE" id="PS51186">
    <property type="entry name" value="GNAT"/>
    <property type="match status" value="1"/>
</dbReference>
<reference evidence="2 3" key="1">
    <citation type="submission" date="2023-10" db="EMBL/GenBank/DDBJ databases">
        <title>Virgibacillus halophilus 5B73C genome.</title>
        <authorList>
            <person name="Miliotis G."/>
            <person name="Sengupta P."/>
            <person name="Hameed A."/>
            <person name="Chuvochina M."/>
            <person name="Mcdonagh F."/>
            <person name="Simpson A.C."/>
            <person name="Singh N.K."/>
            <person name="Rekha P.D."/>
            <person name="Raman K."/>
            <person name="Hugenholtz P."/>
            <person name="Venkateswaran K."/>
        </authorList>
    </citation>
    <scope>NUCLEOTIDE SEQUENCE [LARGE SCALE GENOMIC DNA]</scope>
    <source>
        <strain evidence="2 3">5B73C</strain>
    </source>
</reference>
<sequence length="229" mass="26263">MPDYLQATPWDKRNFGIDTYEITSMHDVALEAADKIKGHFTIKVPPLENPRPLIQHGFYYMDTLMEPVCKQEDFLLLEKTGISVSQDYHADAVFTIANQAFMHGRFHRDFHIPNQLADLRYMNWVRDLHDRKEILALYVHNKLAGFFGFSGNHVLLLGMHEEFRHKGLAKTLTSQCCQLLFDKGYEELRTSISAANVASLNLFYSLGFRLKNTVDVYHKLNGPEPAGAS</sequence>
<dbReference type="InterPro" id="IPR000182">
    <property type="entry name" value="GNAT_dom"/>
</dbReference>
<dbReference type="Proteomes" id="UP001281447">
    <property type="component" value="Unassembled WGS sequence"/>
</dbReference>
<organism evidence="2 3">
    <name type="scientific">Tigheibacillus halophilus</name>
    <dbReference type="NCBI Taxonomy" id="361280"/>
    <lineage>
        <taxon>Bacteria</taxon>
        <taxon>Bacillati</taxon>
        <taxon>Bacillota</taxon>
        <taxon>Bacilli</taxon>
        <taxon>Bacillales</taxon>
        <taxon>Bacillaceae</taxon>
        <taxon>Tigheibacillus</taxon>
    </lineage>
</organism>
<evidence type="ECO:0000313" key="3">
    <source>
        <dbReference type="Proteomes" id="UP001281447"/>
    </source>
</evidence>
<feature type="domain" description="N-acetyltransferase" evidence="1">
    <location>
        <begin position="80"/>
        <end position="223"/>
    </location>
</feature>
<name>A0ABU5C531_9BACI</name>
<gene>
    <name evidence="2" type="ORF">RWE15_08045</name>
</gene>
<dbReference type="RefSeq" id="WP_390353966.1">
    <property type="nucleotide sequence ID" value="NZ_JBHUIZ010000004.1"/>
</dbReference>
<keyword evidence="3" id="KW-1185">Reference proteome</keyword>
<dbReference type="Pfam" id="PF00583">
    <property type="entry name" value="Acetyltransf_1"/>
    <property type="match status" value="1"/>
</dbReference>
<evidence type="ECO:0000313" key="2">
    <source>
        <dbReference type="EMBL" id="MDY0394411.1"/>
    </source>
</evidence>
<comment type="caution">
    <text evidence="2">The sequence shown here is derived from an EMBL/GenBank/DDBJ whole genome shotgun (WGS) entry which is preliminary data.</text>
</comment>
<dbReference type="InterPro" id="IPR016181">
    <property type="entry name" value="Acyl_CoA_acyltransferase"/>
</dbReference>
<dbReference type="Gene3D" id="3.40.630.30">
    <property type="match status" value="1"/>
</dbReference>
<protein>
    <submittedName>
        <fullName evidence="2">GNAT family N-acetyltransferase</fullName>
    </submittedName>
</protein>
<proteinExistence type="predicted"/>
<dbReference type="EMBL" id="JAWDIP010000003">
    <property type="protein sequence ID" value="MDY0394411.1"/>
    <property type="molecule type" value="Genomic_DNA"/>
</dbReference>